<dbReference type="Gene3D" id="1.10.8.260">
    <property type="entry name" value="HI0933 insert domain-like"/>
    <property type="match status" value="1"/>
</dbReference>
<reference evidence="7" key="1">
    <citation type="submission" date="2016-10" db="EMBL/GenBank/DDBJ databases">
        <authorList>
            <person name="Varghese N."/>
            <person name="Submissions S."/>
        </authorList>
    </citation>
    <scope>NUCLEOTIDE SEQUENCE [LARGE SCALE GENOMIC DNA]</scope>
    <source>
        <strain evidence="7">DSM 13234</strain>
    </source>
</reference>
<evidence type="ECO:0000259" key="5">
    <source>
        <dbReference type="Pfam" id="PF22780"/>
    </source>
</evidence>
<dbReference type="Gene3D" id="3.50.50.60">
    <property type="entry name" value="FAD/NAD(P)-binding domain"/>
    <property type="match status" value="1"/>
</dbReference>
<evidence type="ECO:0000256" key="1">
    <source>
        <dbReference type="ARBA" id="ARBA00001974"/>
    </source>
</evidence>
<dbReference type="PRINTS" id="PR00420">
    <property type="entry name" value="RNGMNOXGNASE"/>
</dbReference>
<accession>A0A1H6H9E4</accession>
<feature type="domain" description="RsdA/BaiN/AoA(So)-like Rossmann fold-like" evidence="4">
    <location>
        <begin position="11"/>
        <end position="399"/>
    </location>
</feature>
<dbReference type="InterPro" id="IPR023166">
    <property type="entry name" value="BaiN-like_dom_sf"/>
</dbReference>
<dbReference type="Pfam" id="PF03486">
    <property type="entry name" value="HI0933_like"/>
    <property type="match status" value="1"/>
</dbReference>
<dbReference type="NCBIfam" id="TIGR00275">
    <property type="entry name" value="aminoacetone oxidase family FAD-binding enzyme"/>
    <property type="match status" value="1"/>
</dbReference>
<dbReference type="SUPFAM" id="SSF160996">
    <property type="entry name" value="HI0933 insert domain-like"/>
    <property type="match status" value="1"/>
</dbReference>
<dbReference type="AlphaFoldDB" id="A0A1H6H9E4"/>
<keyword evidence="3" id="KW-0274">FAD</keyword>
<keyword evidence="7" id="KW-1185">Reference proteome</keyword>
<evidence type="ECO:0000256" key="2">
    <source>
        <dbReference type="ARBA" id="ARBA00022630"/>
    </source>
</evidence>
<dbReference type="InterPro" id="IPR057661">
    <property type="entry name" value="RsdA/BaiN/AoA(So)_Rossmann"/>
</dbReference>
<feature type="domain" description="RsdA/BaiN/AoA(So)-like insert" evidence="5">
    <location>
        <begin position="197"/>
        <end position="348"/>
    </location>
</feature>
<dbReference type="InterPro" id="IPR022460">
    <property type="entry name" value="Flavoprotein_PP4765"/>
</dbReference>
<dbReference type="NCBIfam" id="TIGR03862">
    <property type="entry name" value="flavo_PP4765"/>
    <property type="match status" value="1"/>
</dbReference>
<dbReference type="OrthoDB" id="5288829at2"/>
<dbReference type="InterPro" id="IPR004792">
    <property type="entry name" value="BaiN-like"/>
</dbReference>
<dbReference type="RefSeq" id="WP_074766079.1">
    <property type="nucleotide sequence ID" value="NZ_FNWO01000003.1"/>
</dbReference>
<evidence type="ECO:0008006" key="8">
    <source>
        <dbReference type="Google" id="ProtNLM"/>
    </source>
</evidence>
<dbReference type="Pfam" id="PF22780">
    <property type="entry name" value="HI0933_like_1st"/>
    <property type="match status" value="1"/>
</dbReference>
<organism evidence="6 7">
    <name type="scientific">Magnetospirillum fulvum</name>
    <name type="common">Rhodospirillum fulvum</name>
    <dbReference type="NCBI Taxonomy" id="1082"/>
    <lineage>
        <taxon>Bacteria</taxon>
        <taxon>Pseudomonadati</taxon>
        <taxon>Pseudomonadota</taxon>
        <taxon>Alphaproteobacteria</taxon>
        <taxon>Rhodospirillales</taxon>
        <taxon>Rhodospirillaceae</taxon>
        <taxon>Magnetospirillum</taxon>
    </lineage>
</organism>
<dbReference type="EMBL" id="FNWO01000003">
    <property type="protein sequence ID" value="SEH30740.1"/>
    <property type="molecule type" value="Genomic_DNA"/>
</dbReference>
<dbReference type="Proteomes" id="UP000182983">
    <property type="component" value="Unassembled WGS sequence"/>
</dbReference>
<dbReference type="SUPFAM" id="SSF51905">
    <property type="entry name" value="FAD/NAD(P)-binding domain"/>
    <property type="match status" value="1"/>
</dbReference>
<name>A0A1H6H9E4_MAGFU</name>
<dbReference type="PANTHER" id="PTHR42887">
    <property type="entry name" value="OS12G0638800 PROTEIN"/>
    <property type="match status" value="1"/>
</dbReference>
<proteinExistence type="predicted"/>
<evidence type="ECO:0000256" key="3">
    <source>
        <dbReference type="ARBA" id="ARBA00022827"/>
    </source>
</evidence>
<dbReference type="PANTHER" id="PTHR42887:SF1">
    <property type="entry name" value="BLR3961 PROTEIN"/>
    <property type="match status" value="1"/>
</dbReference>
<evidence type="ECO:0000313" key="6">
    <source>
        <dbReference type="EMBL" id="SEH30740.1"/>
    </source>
</evidence>
<protein>
    <recommendedName>
        <fullName evidence="8">Flavoprotein</fullName>
    </recommendedName>
</protein>
<evidence type="ECO:0000313" key="7">
    <source>
        <dbReference type="Proteomes" id="UP000182983"/>
    </source>
</evidence>
<gene>
    <name evidence="6" type="ORF">SAMN04244559_00962</name>
</gene>
<sequence>MMETDNRAIPAIVIGGGPAGLMAAETLVAQGQTVALFDAMPSPGRKFLLAGKGGLNLTHTEPAERFLGRYGARADRFAPLLEGFGPAALRAWAEGLGIETIVGSSGRVFPAEMKAAPLLRAWLRRLKAAGVTFHARHRWQGWDDSGALRFATPDGLVSVPASVVVLALGGASWPHLGSDGAWVEPLAARGLAIAPLRPANCGFDLDWSPLFAERCAGTRLATVELRFGALVRRGELTLTATGIEGGLVYALAAPLRDRIAQDGIARPTLDLMPDWSRERIEAALRRPRGSRSLSTFLRKALPLESNALMLLREIVPPADLDDPAALAAAIKAVPLALVRPRPLAEAISTAGGLCFEELDEHLMLRRLPGVFVAGEMLDWEAPTGGYLLTGCFASGRAAGLGAAAWLRSERRNQGGN</sequence>
<dbReference type="Gene3D" id="2.40.30.10">
    <property type="entry name" value="Translation factors"/>
    <property type="match status" value="1"/>
</dbReference>
<evidence type="ECO:0000259" key="4">
    <source>
        <dbReference type="Pfam" id="PF03486"/>
    </source>
</evidence>
<comment type="cofactor">
    <cofactor evidence="1">
        <name>FAD</name>
        <dbReference type="ChEBI" id="CHEBI:57692"/>
    </cofactor>
</comment>
<dbReference type="InterPro" id="IPR036188">
    <property type="entry name" value="FAD/NAD-bd_sf"/>
</dbReference>
<keyword evidence="2" id="KW-0285">Flavoprotein</keyword>
<dbReference type="InterPro" id="IPR055178">
    <property type="entry name" value="RsdA/BaiN/AoA(So)-like_dom"/>
</dbReference>